<evidence type="ECO:0000313" key="2">
    <source>
        <dbReference type="EMBL" id="CKS28842.1"/>
    </source>
</evidence>
<accession>A0A655DBD8</accession>
<gene>
    <name evidence="4" type="ORF">ERS007661_01860</name>
    <name evidence="5" type="ORF">ERS007679_02761</name>
    <name evidence="1" type="ORF">ERS007681_02149</name>
    <name evidence="6" type="ORF">ERS007741_02856</name>
    <name evidence="3" type="ORF">ERS027646_03990</name>
    <name evidence="2" type="ORF">ERS027661_02859</name>
</gene>
<evidence type="ECO:0000313" key="4">
    <source>
        <dbReference type="EMBL" id="CNV22793.1"/>
    </source>
</evidence>
<dbReference type="Proteomes" id="UP000048289">
    <property type="component" value="Unassembled WGS sequence"/>
</dbReference>
<dbReference type="EMBL" id="CNGE01001069">
    <property type="protein sequence ID" value="CKT68073.1"/>
    <property type="molecule type" value="Genomic_DNA"/>
</dbReference>
<evidence type="ECO:0000313" key="3">
    <source>
        <dbReference type="EMBL" id="CKT68073.1"/>
    </source>
</evidence>
<evidence type="ECO:0000313" key="8">
    <source>
        <dbReference type="Proteomes" id="UP000045842"/>
    </source>
</evidence>
<dbReference type="EMBL" id="CNFU01000664">
    <property type="protein sequence ID" value="CKS28842.1"/>
    <property type="molecule type" value="Genomic_DNA"/>
</dbReference>
<dbReference type="Proteomes" id="UP000049023">
    <property type="component" value="Unassembled WGS sequence"/>
</dbReference>
<reference evidence="7 8" key="1">
    <citation type="submission" date="2015-03" db="EMBL/GenBank/DDBJ databases">
        <authorList>
            <consortium name="Pathogen Informatics"/>
        </authorList>
    </citation>
    <scope>NUCLEOTIDE SEQUENCE [LARGE SCALE GENOMIC DNA]</scope>
    <source>
        <strain evidence="3 11">Bir 172</strain>
        <strain evidence="2 12">Bir 187</strain>
        <strain evidence="4 7">D00501624</strain>
        <strain evidence="5 8">G09801536</strain>
        <strain evidence="1 9">G09901357</strain>
        <strain evidence="6 10">P00601463</strain>
    </source>
</reference>
<dbReference type="EMBL" id="CQQC01000571">
    <property type="protein sequence ID" value="CNV22793.1"/>
    <property type="molecule type" value="Genomic_DNA"/>
</dbReference>
<dbReference type="EMBL" id="CSAD01000415">
    <property type="protein sequence ID" value="COV94785.1"/>
    <property type="molecule type" value="Genomic_DNA"/>
</dbReference>
<evidence type="ECO:0000313" key="6">
    <source>
        <dbReference type="EMBL" id="COW64049.1"/>
    </source>
</evidence>
<proteinExistence type="predicted"/>
<organism evidence="2 12">
    <name type="scientific">Mycobacterium tuberculosis</name>
    <dbReference type="NCBI Taxonomy" id="1773"/>
    <lineage>
        <taxon>Bacteria</taxon>
        <taxon>Bacillati</taxon>
        <taxon>Actinomycetota</taxon>
        <taxon>Actinomycetes</taxon>
        <taxon>Mycobacteriales</taxon>
        <taxon>Mycobacteriaceae</taxon>
        <taxon>Mycobacterium</taxon>
        <taxon>Mycobacterium tuberculosis complex</taxon>
    </lineage>
</organism>
<evidence type="ECO:0000313" key="5">
    <source>
        <dbReference type="EMBL" id="COV94785.1"/>
    </source>
</evidence>
<name>A0A655DBD8_MYCTX</name>
<evidence type="ECO:0000313" key="10">
    <source>
        <dbReference type="Proteomes" id="UP000048600"/>
    </source>
</evidence>
<dbReference type="Proteomes" id="UP000039217">
    <property type="component" value="Unassembled WGS sequence"/>
</dbReference>
<dbReference type="EMBL" id="CFOE01000262">
    <property type="protein sequence ID" value="CFE39761.1"/>
    <property type="molecule type" value="Genomic_DNA"/>
</dbReference>
<sequence length="240" mass="24844">MNFLPGGGIAEVLGWFCPDTCRPDSKGARLAGSVVNVFFARFHEIMPPVNFCETTSPSTVWSPTGAPSLPLGPRSLSHAATMAPRTTNAPWSGVQKITGLSAAENLTIRLEGPKPPSVSLAMGKPKSLLTGPPSDSYFARISPSTAFAPVAGLKKTLPPTKSWAIPSPPIGYCPPFLAPSGPAAPPAARQAMLIAAEGSIATCKPFSCSASTAGTVVNSLVARFQETSPPLNFWAVTSPS</sequence>
<dbReference type="Proteomes" id="UP000048948">
    <property type="component" value="Unassembled WGS sequence"/>
</dbReference>
<evidence type="ECO:0000313" key="11">
    <source>
        <dbReference type="Proteomes" id="UP000048948"/>
    </source>
</evidence>
<dbReference type="Proteomes" id="UP000045842">
    <property type="component" value="Unassembled WGS sequence"/>
</dbReference>
<evidence type="ECO:0000313" key="12">
    <source>
        <dbReference type="Proteomes" id="UP000049023"/>
    </source>
</evidence>
<evidence type="ECO:0000313" key="9">
    <source>
        <dbReference type="Proteomes" id="UP000048289"/>
    </source>
</evidence>
<dbReference type="AlphaFoldDB" id="A0A655DBD8"/>
<dbReference type="EMBL" id="CHKL01000370">
    <property type="protein sequence ID" value="COW64049.1"/>
    <property type="molecule type" value="Genomic_DNA"/>
</dbReference>
<evidence type="ECO:0000313" key="7">
    <source>
        <dbReference type="Proteomes" id="UP000039217"/>
    </source>
</evidence>
<protein>
    <submittedName>
        <fullName evidence="2">Uncharacterized protein</fullName>
    </submittedName>
</protein>
<evidence type="ECO:0000313" key="1">
    <source>
        <dbReference type="EMBL" id="CFE39761.1"/>
    </source>
</evidence>
<dbReference type="Proteomes" id="UP000048600">
    <property type="component" value="Unassembled WGS sequence"/>
</dbReference>